<protein>
    <submittedName>
        <fullName evidence="2">Uncharacterized protein</fullName>
    </submittedName>
</protein>
<comment type="caution">
    <text evidence="2">The sequence shown here is derived from an EMBL/GenBank/DDBJ whole genome shotgun (WGS) entry which is preliminary data.</text>
</comment>
<evidence type="ECO:0000256" key="1">
    <source>
        <dbReference type="SAM" id="Phobius"/>
    </source>
</evidence>
<keyword evidence="1" id="KW-0812">Transmembrane</keyword>
<dbReference type="AlphaFoldDB" id="B7B7S3"/>
<accession>B7B7S3</accession>
<feature type="transmembrane region" description="Helical" evidence="1">
    <location>
        <begin position="51"/>
        <end position="74"/>
    </location>
</feature>
<dbReference type="Proteomes" id="UP000005510">
    <property type="component" value="Unassembled WGS sequence"/>
</dbReference>
<dbReference type="HOGENOM" id="CLU_2261045_0_0_10"/>
<name>B7B7S3_9BACT</name>
<dbReference type="STRING" id="537006.PRABACTJOHN_01071"/>
<reference evidence="2 3" key="2">
    <citation type="submission" date="2008-10" db="EMBL/GenBank/DDBJ databases">
        <authorList>
            <person name="Fulton L."/>
            <person name="Clifton S."/>
            <person name="Fulton B."/>
            <person name="Xu J."/>
            <person name="Minx P."/>
            <person name="Pepin K.H."/>
            <person name="Johnson M."/>
            <person name="Bhonagiri V."/>
            <person name="Nash W.E."/>
            <person name="Mardis E.R."/>
            <person name="Wilson R.K."/>
        </authorList>
    </citation>
    <scope>NUCLEOTIDE SEQUENCE [LARGE SCALE GENOMIC DNA]</scope>
    <source>
        <strain evidence="2 3">DSM 18315</strain>
    </source>
</reference>
<gene>
    <name evidence="2" type="ORF">PRABACTJOHN_01071</name>
</gene>
<keyword evidence="1" id="KW-1133">Transmembrane helix</keyword>
<dbReference type="EMBL" id="ABYH01000080">
    <property type="protein sequence ID" value="EEC97521.1"/>
    <property type="molecule type" value="Genomic_DNA"/>
</dbReference>
<keyword evidence="1" id="KW-0472">Membrane</keyword>
<evidence type="ECO:0000313" key="3">
    <source>
        <dbReference type="Proteomes" id="UP000005510"/>
    </source>
</evidence>
<reference evidence="2 3" key="1">
    <citation type="submission" date="2008-10" db="EMBL/GenBank/DDBJ databases">
        <title>Draft genome sequence of Parabacteroides johnsonii (DSM 18315).</title>
        <authorList>
            <person name="Sudarsanam P."/>
            <person name="Ley R."/>
            <person name="Guruge J."/>
            <person name="Turnbaugh P.J."/>
            <person name="Mahowald M."/>
            <person name="Liep D."/>
            <person name="Gordon J."/>
        </authorList>
    </citation>
    <scope>NUCLEOTIDE SEQUENCE [LARGE SCALE GENOMIC DNA]</scope>
    <source>
        <strain evidence="2 3">DSM 18315</strain>
    </source>
</reference>
<proteinExistence type="predicted"/>
<sequence length="103" mass="12065">MRCKGVYSITDRLRYWGPFRIVIPETLHLISFTGVILLLPEEAENATSVWYERYIFCLIFVCYKSMILGVFSVFDTIREKSKIVFLFFKACISDDFVFLQAKG</sequence>
<evidence type="ECO:0000313" key="2">
    <source>
        <dbReference type="EMBL" id="EEC97521.1"/>
    </source>
</evidence>
<feature type="transmembrane region" description="Helical" evidence="1">
    <location>
        <begin position="21"/>
        <end position="39"/>
    </location>
</feature>
<organism evidence="2 3">
    <name type="scientific">Parabacteroides johnsonii DSM 18315</name>
    <dbReference type="NCBI Taxonomy" id="537006"/>
    <lineage>
        <taxon>Bacteria</taxon>
        <taxon>Pseudomonadati</taxon>
        <taxon>Bacteroidota</taxon>
        <taxon>Bacteroidia</taxon>
        <taxon>Bacteroidales</taxon>
        <taxon>Tannerellaceae</taxon>
        <taxon>Parabacteroides</taxon>
    </lineage>
</organism>